<keyword evidence="2" id="KW-0238">DNA-binding</keyword>
<dbReference type="GO" id="GO:0003677">
    <property type="term" value="F:DNA binding"/>
    <property type="evidence" value="ECO:0007669"/>
    <property type="project" value="UniProtKB-KW"/>
</dbReference>
<dbReference type="Proteomes" id="UP000051256">
    <property type="component" value="Unassembled WGS sequence"/>
</dbReference>
<dbReference type="Pfam" id="PF00392">
    <property type="entry name" value="GntR"/>
    <property type="match status" value="1"/>
</dbReference>
<keyword evidence="6" id="KW-1185">Reference proteome</keyword>
<dbReference type="Gene3D" id="3.40.1410.10">
    <property type="entry name" value="Chorismate lyase-like"/>
    <property type="match status" value="1"/>
</dbReference>
<proteinExistence type="predicted"/>
<dbReference type="InterPro" id="IPR011663">
    <property type="entry name" value="UTRA"/>
</dbReference>
<evidence type="ECO:0000313" key="5">
    <source>
        <dbReference type="EMBL" id="KRM94215.1"/>
    </source>
</evidence>
<dbReference type="CDD" id="cd07377">
    <property type="entry name" value="WHTH_GntR"/>
    <property type="match status" value="1"/>
</dbReference>
<dbReference type="PRINTS" id="PR00035">
    <property type="entry name" value="HTHGNTR"/>
</dbReference>
<dbReference type="GO" id="GO:0003700">
    <property type="term" value="F:DNA-binding transcription factor activity"/>
    <property type="evidence" value="ECO:0007669"/>
    <property type="project" value="InterPro"/>
</dbReference>
<gene>
    <name evidence="5" type="ORF">FC56_GL001163</name>
</gene>
<dbReference type="InterPro" id="IPR028978">
    <property type="entry name" value="Chorismate_lyase_/UTRA_dom_sf"/>
</dbReference>
<evidence type="ECO:0000256" key="3">
    <source>
        <dbReference type="ARBA" id="ARBA00023163"/>
    </source>
</evidence>
<evidence type="ECO:0000256" key="1">
    <source>
        <dbReference type="ARBA" id="ARBA00023015"/>
    </source>
</evidence>
<evidence type="ECO:0000256" key="2">
    <source>
        <dbReference type="ARBA" id="ARBA00023125"/>
    </source>
</evidence>
<dbReference type="PATRIC" id="fig|1423802.4.peg.1179"/>
<keyword evidence="1" id="KW-0805">Transcription regulation</keyword>
<accession>A0A0R2CRJ4</accession>
<dbReference type="PROSITE" id="PS50949">
    <property type="entry name" value="HTH_GNTR"/>
    <property type="match status" value="1"/>
</dbReference>
<dbReference type="GO" id="GO:0045892">
    <property type="term" value="P:negative regulation of DNA-templated transcription"/>
    <property type="evidence" value="ECO:0007669"/>
    <property type="project" value="TreeGrafter"/>
</dbReference>
<dbReference type="SMART" id="SM00345">
    <property type="entry name" value="HTH_GNTR"/>
    <property type="match status" value="1"/>
</dbReference>
<reference evidence="5 6" key="1">
    <citation type="journal article" date="2015" name="Genome Announc.">
        <title>Expanding the biotechnology potential of lactobacilli through comparative genomics of 213 strains and associated genera.</title>
        <authorList>
            <person name="Sun Z."/>
            <person name="Harris H.M."/>
            <person name="McCann A."/>
            <person name="Guo C."/>
            <person name="Argimon S."/>
            <person name="Zhang W."/>
            <person name="Yang X."/>
            <person name="Jeffery I.B."/>
            <person name="Cooney J.C."/>
            <person name="Kagawa T.F."/>
            <person name="Liu W."/>
            <person name="Song Y."/>
            <person name="Salvetti E."/>
            <person name="Wrobel A."/>
            <person name="Rasinkangas P."/>
            <person name="Parkhill J."/>
            <person name="Rea M.C."/>
            <person name="O'Sullivan O."/>
            <person name="Ritari J."/>
            <person name="Douillard F.P."/>
            <person name="Paul Ross R."/>
            <person name="Yang R."/>
            <person name="Briner A.E."/>
            <person name="Felis G.E."/>
            <person name="de Vos W.M."/>
            <person name="Barrangou R."/>
            <person name="Klaenhammer T.R."/>
            <person name="Caufield P.W."/>
            <person name="Cui Y."/>
            <person name="Zhang H."/>
            <person name="O'Toole P.W."/>
        </authorList>
    </citation>
    <scope>NUCLEOTIDE SEQUENCE [LARGE SCALE GENOMIC DNA]</scope>
    <source>
        <strain evidence="5 6">DSM 24302</strain>
    </source>
</reference>
<dbReference type="PANTHER" id="PTHR44846:SF17">
    <property type="entry name" value="GNTR-FAMILY TRANSCRIPTIONAL REGULATOR"/>
    <property type="match status" value="1"/>
</dbReference>
<dbReference type="AlphaFoldDB" id="A0A0R2CRJ4"/>
<organism evidence="5 6">
    <name type="scientific">Lentilactobacillus senioris DSM 24302 = JCM 17472</name>
    <dbReference type="NCBI Taxonomy" id="1423802"/>
    <lineage>
        <taxon>Bacteria</taxon>
        <taxon>Bacillati</taxon>
        <taxon>Bacillota</taxon>
        <taxon>Bacilli</taxon>
        <taxon>Lactobacillales</taxon>
        <taxon>Lactobacillaceae</taxon>
        <taxon>Lentilactobacillus</taxon>
    </lineage>
</organism>
<dbReference type="STRING" id="1423802.FC56_GL001163"/>
<protein>
    <submittedName>
        <fullName evidence="5">Transcription regulator</fullName>
    </submittedName>
</protein>
<dbReference type="EMBL" id="AYZR01000004">
    <property type="protein sequence ID" value="KRM94215.1"/>
    <property type="molecule type" value="Genomic_DNA"/>
</dbReference>
<comment type="caution">
    <text evidence="5">The sequence shown here is derived from an EMBL/GenBank/DDBJ whole genome shotgun (WGS) entry which is preliminary data.</text>
</comment>
<dbReference type="SMART" id="SM00866">
    <property type="entry name" value="UTRA"/>
    <property type="match status" value="1"/>
</dbReference>
<evidence type="ECO:0000259" key="4">
    <source>
        <dbReference type="PROSITE" id="PS50949"/>
    </source>
</evidence>
<dbReference type="SUPFAM" id="SSF46785">
    <property type="entry name" value="Winged helix' DNA-binding domain"/>
    <property type="match status" value="1"/>
</dbReference>
<dbReference type="InterPro" id="IPR036390">
    <property type="entry name" value="WH_DNA-bd_sf"/>
</dbReference>
<dbReference type="RefSeq" id="WP_056977318.1">
    <property type="nucleotide sequence ID" value="NZ_AYZR01000004.1"/>
</dbReference>
<feature type="domain" description="HTH gntR-type" evidence="4">
    <location>
        <begin position="5"/>
        <end position="73"/>
    </location>
</feature>
<evidence type="ECO:0000313" key="6">
    <source>
        <dbReference type="Proteomes" id="UP000051256"/>
    </source>
</evidence>
<name>A0A0R2CRJ4_9LACO</name>
<dbReference type="SUPFAM" id="SSF64288">
    <property type="entry name" value="Chorismate lyase-like"/>
    <property type="match status" value="1"/>
</dbReference>
<dbReference type="InterPro" id="IPR050679">
    <property type="entry name" value="Bact_HTH_transcr_reg"/>
</dbReference>
<sequence length="236" mass="27703">MTIRIPLYQKLENTIIKLIESKVLLPGTKLPSESKLHRDYQMSRITIRRALKDLETSGYIETFQGKGSFVKKREHEVGGMHYFNVYEAIKEMGGQAEVKLASFRLIVDDSLQSIRKKLKINDDDYIYEIKYVTTFDGQAVFFDSVYLPYLRYPQIYRSELTNSWLLTLLKHKYQFDGKFHTMSTNVEVAKPGEKLVQEAVRVETSAYELQNGQRKMVLWSRAYSFGDLMRYLKQNH</sequence>
<keyword evidence="3" id="KW-0804">Transcription</keyword>
<dbReference type="Gene3D" id="1.10.10.10">
    <property type="entry name" value="Winged helix-like DNA-binding domain superfamily/Winged helix DNA-binding domain"/>
    <property type="match status" value="1"/>
</dbReference>
<dbReference type="InterPro" id="IPR036388">
    <property type="entry name" value="WH-like_DNA-bd_sf"/>
</dbReference>
<dbReference type="PANTHER" id="PTHR44846">
    <property type="entry name" value="MANNOSYL-D-GLYCERATE TRANSPORT/METABOLISM SYSTEM REPRESSOR MNGR-RELATED"/>
    <property type="match status" value="1"/>
</dbReference>
<dbReference type="InterPro" id="IPR000524">
    <property type="entry name" value="Tscrpt_reg_HTH_GntR"/>
</dbReference>